<evidence type="ECO:0000313" key="3">
    <source>
        <dbReference type="EMBL" id="TNC48430.1"/>
    </source>
</evidence>
<dbReference type="InterPro" id="IPR001789">
    <property type="entry name" value="Sig_transdc_resp-reg_receiver"/>
</dbReference>
<dbReference type="Proteomes" id="UP000305887">
    <property type="component" value="Unassembled WGS sequence"/>
</dbReference>
<dbReference type="PANTHER" id="PTHR44520:SF1">
    <property type="entry name" value="TWO-COMPONENT SYSTEM REGULATORY PROTEIN"/>
    <property type="match status" value="1"/>
</dbReference>
<comment type="caution">
    <text evidence="3">The sequence shown here is derived from an EMBL/GenBank/DDBJ whole genome shotgun (WGS) entry which is preliminary data.</text>
</comment>
<dbReference type="EMBL" id="VDFU01000017">
    <property type="protein sequence ID" value="TNC48430.1"/>
    <property type="molecule type" value="Genomic_DNA"/>
</dbReference>
<keyword evidence="4" id="KW-1185">Reference proteome</keyword>
<dbReference type="PANTHER" id="PTHR44520">
    <property type="entry name" value="RESPONSE REGULATOR RCP1-RELATED"/>
    <property type="match status" value="1"/>
</dbReference>
<sequence>MHELSTILLVEDNEDDADLILYAFKKSGIENPVTRVAHGDAAVHYIEGTGPFADRALHPLPALILLDLKLPRRSGLEVLKVIRDNEVARHTPVVILTSSDQNTDIKRAYDLSANAYLVKPVSRDALLALVQTLEAFWIKLNRVVGP</sequence>
<dbReference type="SMART" id="SM00448">
    <property type="entry name" value="REC"/>
    <property type="match status" value="1"/>
</dbReference>
<proteinExistence type="predicted"/>
<dbReference type="RefSeq" id="WP_139077650.1">
    <property type="nucleotide sequence ID" value="NZ_VDFU01000017.1"/>
</dbReference>
<evidence type="ECO:0000259" key="2">
    <source>
        <dbReference type="PROSITE" id="PS50110"/>
    </source>
</evidence>
<dbReference type="Gene3D" id="3.40.50.2300">
    <property type="match status" value="1"/>
</dbReference>
<reference evidence="3 4" key="1">
    <citation type="submission" date="2019-06" db="EMBL/GenBank/DDBJ databases">
        <title>YIM 131921 draft genome.</title>
        <authorList>
            <person name="Jiang L."/>
        </authorList>
    </citation>
    <scope>NUCLEOTIDE SEQUENCE [LARGE SCALE GENOMIC DNA]</scope>
    <source>
        <strain evidence="3 4">YIM 131921</strain>
    </source>
</reference>
<dbReference type="OrthoDB" id="7326651at2"/>
<feature type="modified residue" description="4-aspartylphosphate" evidence="1">
    <location>
        <position position="67"/>
    </location>
</feature>
<accession>A0A5C4MU14</accession>
<evidence type="ECO:0000313" key="4">
    <source>
        <dbReference type="Proteomes" id="UP000305887"/>
    </source>
</evidence>
<evidence type="ECO:0000256" key="1">
    <source>
        <dbReference type="PROSITE-ProRule" id="PRU00169"/>
    </source>
</evidence>
<dbReference type="InterPro" id="IPR011006">
    <property type="entry name" value="CheY-like_superfamily"/>
</dbReference>
<dbReference type="PROSITE" id="PS50110">
    <property type="entry name" value="RESPONSE_REGULATORY"/>
    <property type="match status" value="1"/>
</dbReference>
<dbReference type="SUPFAM" id="SSF52172">
    <property type="entry name" value="CheY-like"/>
    <property type="match status" value="1"/>
</dbReference>
<dbReference type="GO" id="GO:0000160">
    <property type="term" value="P:phosphorelay signal transduction system"/>
    <property type="evidence" value="ECO:0007669"/>
    <property type="project" value="InterPro"/>
</dbReference>
<organism evidence="3 4">
    <name type="scientific">Rubellimicrobium rubrum</name>
    <dbReference type="NCBI Taxonomy" id="2585369"/>
    <lineage>
        <taxon>Bacteria</taxon>
        <taxon>Pseudomonadati</taxon>
        <taxon>Pseudomonadota</taxon>
        <taxon>Alphaproteobacteria</taxon>
        <taxon>Rhodobacterales</taxon>
        <taxon>Roseobacteraceae</taxon>
        <taxon>Rubellimicrobium</taxon>
    </lineage>
</organism>
<name>A0A5C4MU14_9RHOB</name>
<dbReference type="InterPro" id="IPR052893">
    <property type="entry name" value="TCS_response_regulator"/>
</dbReference>
<gene>
    <name evidence="3" type="ORF">FHG66_13830</name>
</gene>
<feature type="domain" description="Response regulatory" evidence="2">
    <location>
        <begin position="6"/>
        <end position="134"/>
    </location>
</feature>
<protein>
    <submittedName>
        <fullName evidence="3">Response regulator</fullName>
    </submittedName>
</protein>
<dbReference type="Pfam" id="PF00072">
    <property type="entry name" value="Response_reg"/>
    <property type="match status" value="1"/>
</dbReference>
<dbReference type="AlphaFoldDB" id="A0A5C4MU14"/>
<keyword evidence="1" id="KW-0597">Phosphoprotein</keyword>
<dbReference type="CDD" id="cd17557">
    <property type="entry name" value="REC_Rcp-like"/>
    <property type="match status" value="1"/>
</dbReference>